<comment type="caution">
    <text evidence="2">The sequence shown here is derived from an EMBL/GenBank/DDBJ whole genome shotgun (WGS) entry which is preliminary data.</text>
</comment>
<evidence type="ECO:0000256" key="1">
    <source>
        <dbReference type="SAM" id="SignalP"/>
    </source>
</evidence>
<reference evidence="2 3" key="1">
    <citation type="journal article" date="2024" name="G3 (Bethesda)">
        <title>Genome assembly of Hibiscus sabdariffa L. provides insights into metabolisms of medicinal natural products.</title>
        <authorList>
            <person name="Kim T."/>
        </authorList>
    </citation>
    <scope>NUCLEOTIDE SEQUENCE [LARGE SCALE GENOMIC DNA]</scope>
    <source>
        <strain evidence="2">TK-2024</strain>
        <tissue evidence="2">Old leaves</tissue>
    </source>
</reference>
<feature type="signal peptide" evidence="1">
    <location>
        <begin position="1"/>
        <end position="19"/>
    </location>
</feature>
<name>A0ABR2DGI7_9ROSI</name>
<protein>
    <submittedName>
        <fullName evidence="2">Uncharacterized protein</fullName>
    </submittedName>
</protein>
<evidence type="ECO:0000313" key="2">
    <source>
        <dbReference type="EMBL" id="KAK8538048.1"/>
    </source>
</evidence>
<gene>
    <name evidence="2" type="ORF">V6N12_044187</name>
</gene>
<keyword evidence="1" id="KW-0732">Signal</keyword>
<proteinExistence type="predicted"/>
<dbReference type="EMBL" id="JBBPBM010000028">
    <property type="protein sequence ID" value="KAK8538048.1"/>
    <property type="molecule type" value="Genomic_DNA"/>
</dbReference>
<dbReference type="Proteomes" id="UP001472677">
    <property type="component" value="Unassembled WGS sequence"/>
</dbReference>
<evidence type="ECO:0000313" key="3">
    <source>
        <dbReference type="Proteomes" id="UP001472677"/>
    </source>
</evidence>
<accession>A0ABR2DGI7</accession>
<feature type="chain" id="PRO_5047128559" evidence="1">
    <location>
        <begin position="20"/>
        <end position="308"/>
    </location>
</feature>
<organism evidence="2 3">
    <name type="scientific">Hibiscus sabdariffa</name>
    <name type="common">roselle</name>
    <dbReference type="NCBI Taxonomy" id="183260"/>
    <lineage>
        <taxon>Eukaryota</taxon>
        <taxon>Viridiplantae</taxon>
        <taxon>Streptophyta</taxon>
        <taxon>Embryophyta</taxon>
        <taxon>Tracheophyta</taxon>
        <taxon>Spermatophyta</taxon>
        <taxon>Magnoliopsida</taxon>
        <taxon>eudicotyledons</taxon>
        <taxon>Gunneridae</taxon>
        <taxon>Pentapetalae</taxon>
        <taxon>rosids</taxon>
        <taxon>malvids</taxon>
        <taxon>Malvales</taxon>
        <taxon>Malvaceae</taxon>
        <taxon>Malvoideae</taxon>
        <taxon>Hibiscus</taxon>
    </lineage>
</organism>
<sequence length="308" mass="34281">MVPLLALPFHLFTIPATMPLGNESVRDNVSWIVGNGVDVNVWDDTWVPSLGPLRPWLRSSSPVVACLNFDDLLHDRQWDVSRLADLLLPEAIPFIIGIMPPFGAACDVLSWKSTLVRNFSVASAYARLLEPMWEAIEPKWSWFLATAQPRGLVSSPHCCDSYGKPRNDFVFTNTCLPLVEVYKIGFAWANYFAEANVAGLSHTASMVVYHQWKPPAPGWVCLNTDASISPTTGLGTIGSVFRSSFGAWIRGYHKCVGEINMVADCLFKLPSPPQFRLLVTDDIPKPARPLLDWDRKGPPYSRHSSRVT</sequence>
<keyword evidence="3" id="KW-1185">Reference proteome</keyword>